<dbReference type="Proteomes" id="UP000008812">
    <property type="component" value="Chromosome"/>
</dbReference>
<reference evidence="2 3" key="1">
    <citation type="journal article" date="2008" name="Infect. Immun.">
        <title>Genome of Mycoplasma arthritidis.</title>
        <authorList>
            <person name="Dybvig K."/>
            <person name="Zuhua C."/>
            <person name="Lao P."/>
            <person name="Jordan D.S."/>
            <person name="French C.T."/>
            <person name="Tu A.H."/>
            <person name="Loraine A.E."/>
        </authorList>
    </citation>
    <scope>NUCLEOTIDE SEQUENCE [LARGE SCALE GENOMIC DNA]</scope>
    <source>
        <strain evidence="2 3">158L3-1</strain>
    </source>
</reference>
<keyword evidence="3" id="KW-1185">Reference proteome</keyword>
<sequence>MKIDKLYLRKSITDGQYYPQDRLVRFAKSKDGIVEFDPNKNKKGRGAYCLKENEVIEEVLKKRLLNRAFKKTIEASQYEKLRDEVNIWQKTQIKEDQTLNTLKNN</sequence>
<evidence type="ECO:0000313" key="2">
    <source>
        <dbReference type="EMBL" id="ACF07525.1"/>
    </source>
</evidence>
<dbReference type="EMBL" id="CP001047">
    <property type="protein sequence ID" value="ACF07525.1"/>
    <property type="molecule type" value="Genomic_DNA"/>
</dbReference>
<organism evidence="2 3">
    <name type="scientific">Metamycoplasma arthritidis (strain 158L3-1)</name>
    <name type="common">Mycoplasma arthritidis</name>
    <dbReference type="NCBI Taxonomy" id="243272"/>
    <lineage>
        <taxon>Bacteria</taxon>
        <taxon>Bacillati</taxon>
        <taxon>Mycoplasmatota</taxon>
        <taxon>Mycoplasmoidales</taxon>
        <taxon>Metamycoplasmataceae</taxon>
        <taxon>Metamycoplasma</taxon>
    </lineage>
</organism>
<dbReference type="InterPro" id="IPR035931">
    <property type="entry name" value="YlxR-like_sf"/>
</dbReference>
<feature type="domain" description="YlxR" evidence="1">
    <location>
        <begin position="9"/>
        <end position="82"/>
    </location>
</feature>
<dbReference type="KEGG" id="mat:MARTH_orf786"/>
<dbReference type="Pfam" id="PF04296">
    <property type="entry name" value="YlxR"/>
    <property type="match status" value="1"/>
</dbReference>
<dbReference type="PANTHER" id="PTHR34215">
    <property type="entry name" value="BLL0784 PROTEIN"/>
    <property type="match status" value="1"/>
</dbReference>
<accession>B3PNC3</accession>
<protein>
    <submittedName>
        <fullName evidence="2">Putative transcription termination factor</fullName>
    </submittedName>
</protein>
<name>B3PNC3_META1</name>
<dbReference type="eggNOG" id="COG2740">
    <property type="taxonomic scope" value="Bacteria"/>
</dbReference>
<gene>
    <name evidence="2" type="ordered locus">MARTH_orf786</name>
</gene>
<dbReference type="AlphaFoldDB" id="B3PNC3"/>
<evidence type="ECO:0000313" key="3">
    <source>
        <dbReference type="Proteomes" id="UP000008812"/>
    </source>
</evidence>
<dbReference type="InterPro" id="IPR037465">
    <property type="entry name" value="YlxR"/>
</dbReference>
<evidence type="ECO:0000259" key="1">
    <source>
        <dbReference type="Pfam" id="PF04296"/>
    </source>
</evidence>
<dbReference type="InterPro" id="IPR007393">
    <property type="entry name" value="YlxR_dom"/>
</dbReference>
<dbReference type="HOGENOM" id="CLU_147970_2_2_14"/>
<dbReference type="PANTHER" id="PTHR34215:SF1">
    <property type="entry name" value="YLXR DOMAIN-CONTAINING PROTEIN"/>
    <property type="match status" value="1"/>
</dbReference>
<proteinExistence type="predicted"/>
<dbReference type="STRING" id="243272.MARTH_orf786"/>
<dbReference type="Gene3D" id="3.30.1230.10">
    <property type="entry name" value="YlxR-like"/>
    <property type="match status" value="1"/>
</dbReference>
<dbReference type="SUPFAM" id="SSF64376">
    <property type="entry name" value="YlxR-like"/>
    <property type="match status" value="1"/>
</dbReference>